<dbReference type="EMBL" id="REFW01000003">
    <property type="protein sequence ID" value="RMB58877.1"/>
    <property type="molecule type" value="Genomic_DNA"/>
</dbReference>
<keyword evidence="2" id="KW-1185">Reference proteome</keyword>
<reference evidence="1 2" key="1">
    <citation type="submission" date="2018-10" db="EMBL/GenBank/DDBJ databases">
        <title>Tessaracoccus antarcticuss sp. nov., isolated from sediment.</title>
        <authorList>
            <person name="Zhou L.Y."/>
            <person name="Du Z.J."/>
        </authorList>
    </citation>
    <scope>NUCLEOTIDE SEQUENCE [LARGE SCALE GENOMIC DNA]</scope>
    <source>
        <strain evidence="1 2">JDX10</strain>
    </source>
</reference>
<accession>A0A3M0G466</accession>
<name>A0A3M0G466_9ACTN</name>
<dbReference type="OrthoDB" id="570199at2"/>
<dbReference type="RefSeq" id="WP_121901996.1">
    <property type="nucleotide sequence ID" value="NZ_REFW01000003.1"/>
</dbReference>
<dbReference type="AlphaFoldDB" id="A0A3M0G466"/>
<gene>
    <name evidence="1" type="ORF">EAX62_12225</name>
</gene>
<organism evidence="1 2">
    <name type="scientific">Tessaracoccus antarcticus</name>
    <dbReference type="NCBI Taxonomy" id="2479848"/>
    <lineage>
        <taxon>Bacteria</taxon>
        <taxon>Bacillati</taxon>
        <taxon>Actinomycetota</taxon>
        <taxon>Actinomycetes</taxon>
        <taxon>Propionibacteriales</taxon>
        <taxon>Propionibacteriaceae</taxon>
        <taxon>Tessaracoccus</taxon>
    </lineage>
</organism>
<proteinExistence type="predicted"/>
<protein>
    <submittedName>
        <fullName evidence="1">Uncharacterized protein</fullName>
    </submittedName>
</protein>
<dbReference type="Proteomes" id="UP000275256">
    <property type="component" value="Unassembled WGS sequence"/>
</dbReference>
<evidence type="ECO:0000313" key="1">
    <source>
        <dbReference type="EMBL" id="RMB58877.1"/>
    </source>
</evidence>
<sequence>MPSYQYGSSGDTEVTAEYVVPAKWEATVRASEAIWKPGMFANQNSACKLSKQFTIDTVEAALSVSD</sequence>
<evidence type="ECO:0000313" key="2">
    <source>
        <dbReference type="Proteomes" id="UP000275256"/>
    </source>
</evidence>
<comment type="caution">
    <text evidence="1">The sequence shown here is derived from an EMBL/GenBank/DDBJ whole genome shotgun (WGS) entry which is preliminary data.</text>
</comment>